<dbReference type="AlphaFoldDB" id="A0A0M3I2G1"/>
<dbReference type="GO" id="GO:0032502">
    <property type="term" value="P:developmental process"/>
    <property type="evidence" value="ECO:0007669"/>
    <property type="project" value="TreeGrafter"/>
</dbReference>
<organism evidence="4 5">
    <name type="scientific">Ascaris lumbricoides</name>
    <name type="common">Giant roundworm</name>
    <dbReference type="NCBI Taxonomy" id="6252"/>
    <lineage>
        <taxon>Eukaryota</taxon>
        <taxon>Metazoa</taxon>
        <taxon>Ecdysozoa</taxon>
        <taxon>Nematoda</taxon>
        <taxon>Chromadorea</taxon>
        <taxon>Rhabditida</taxon>
        <taxon>Spirurina</taxon>
        <taxon>Ascaridomorpha</taxon>
        <taxon>Ascaridoidea</taxon>
        <taxon>Ascarididae</taxon>
        <taxon>Ascaris</taxon>
    </lineage>
</organism>
<accession>A0A0M3I2G1</accession>
<sequence length="172" mass="19717">MSYIACCLIRLLLYSIRLSFASEALLMSITTPSTGSYSLTCSDTPHTKYTSSATVTKQTEQVRRRNERERRRVHQVNLGYELLSRKVPFGRNKKLSKVETLRYAVQYIRYLRRQLEIDTAPAGNSNRHSILMKEEFFNETQSVCSLPSYISSSVTADQNPPVYTSGDSLQRF</sequence>
<dbReference type="InterPro" id="IPR011598">
    <property type="entry name" value="bHLH_dom"/>
</dbReference>
<dbReference type="WBParaSite" id="ALUE_0001067801-mRNA-1">
    <property type="protein sequence ID" value="ALUE_0001067801-mRNA-1"/>
    <property type="gene ID" value="ALUE_0001067801"/>
</dbReference>
<keyword evidence="4" id="KW-1185">Reference proteome</keyword>
<dbReference type="InterPro" id="IPR050283">
    <property type="entry name" value="E-box_TF_Regulators"/>
</dbReference>
<dbReference type="GO" id="GO:0000981">
    <property type="term" value="F:DNA-binding transcription factor activity, RNA polymerase II-specific"/>
    <property type="evidence" value="ECO:0007669"/>
    <property type="project" value="TreeGrafter"/>
</dbReference>
<dbReference type="PANTHER" id="PTHR23349">
    <property type="entry name" value="BASIC HELIX-LOOP-HELIX TRANSCRIPTION FACTOR, TWIST"/>
    <property type="match status" value="1"/>
</dbReference>
<dbReference type="GO" id="GO:0000977">
    <property type="term" value="F:RNA polymerase II transcription regulatory region sequence-specific DNA binding"/>
    <property type="evidence" value="ECO:0007669"/>
    <property type="project" value="TreeGrafter"/>
</dbReference>
<evidence type="ECO:0000259" key="3">
    <source>
        <dbReference type="PROSITE" id="PS50888"/>
    </source>
</evidence>
<dbReference type="SUPFAM" id="SSF47459">
    <property type="entry name" value="HLH, helix-loop-helix DNA-binding domain"/>
    <property type="match status" value="1"/>
</dbReference>
<keyword evidence="2" id="KW-0732">Signal</keyword>
<evidence type="ECO:0000256" key="2">
    <source>
        <dbReference type="SAM" id="SignalP"/>
    </source>
</evidence>
<dbReference type="Gene3D" id="4.10.280.10">
    <property type="entry name" value="Helix-loop-helix DNA-binding domain"/>
    <property type="match status" value="1"/>
</dbReference>
<dbReference type="Proteomes" id="UP000036681">
    <property type="component" value="Unplaced"/>
</dbReference>
<dbReference type="GO" id="GO:0046983">
    <property type="term" value="F:protein dimerization activity"/>
    <property type="evidence" value="ECO:0007669"/>
    <property type="project" value="InterPro"/>
</dbReference>
<dbReference type="InterPro" id="IPR036638">
    <property type="entry name" value="HLH_DNA-bd_sf"/>
</dbReference>
<evidence type="ECO:0000313" key="5">
    <source>
        <dbReference type="WBParaSite" id="ALUE_0001067801-mRNA-1"/>
    </source>
</evidence>
<name>A0A0M3I2G1_ASCLU</name>
<evidence type="ECO:0000313" key="4">
    <source>
        <dbReference type="Proteomes" id="UP000036681"/>
    </source>
</evidence>
<dbReference type="SMART" id="SM00353">
    <property type="entry name" value="HLH"/>
    <property type="match status" value="1"/>
</dbReference>
<dbReference type="CDD" id="cd11418">
    <property type="entry name" value="bHLH_TS_ASCL"/>
    <property type="match status" value="1"/>
</dbReference>
<feature type="domain" description="BHLH" evidence="3">
    <location>
        <begin position="60"/>
        <end position="111"/>
    </location>
</feature>
<dbReference type="PANTHER" id="PTHR23349:SF108">
    <property type="entry name" value="BHLH DOMAIN-CONTAINING PROTEIN"/>
    <property type="match status" value="1"/>
</dbReference>
<protein>
    <submittedName>
        <fullName evidence="5">BHLH domain-containing protein</fullName>
    </submittedName>
</protein>
<proteinExistence type="predicted"/>
<feature type="chain" id="PRO_5005656809" evidence="2">
    <location>
        <begin position="22"/>
        <end position="172"/>
    </location>
</feature>
<dbReference type="Pfam" id="PF00010">
    <property type="entry name" value="HLH"/>
    <property type="match status" value="1"/>
</dbReference>
<dbReference type="PROSITE" id="PS50888">
    <property type="entry name" value="BHLH"/>
    <property type="match status" value="1"/>
</dbReference>
<feature type="signal peptide" evidence="2">
    <location>
        <begin position="1"/>
        <end position="21"/>
    </location>
</feature>
<reference evidence="5" key="1">
    <citation type="submission" date="2017-02" db="UniProtKB">
        <authorList>
            <consortium name="WormBaseParasite"/>
        </authorList>
    </citation>
    <scope>IDENTIFICATION</scope>
</reference>
<keyword evidence="1" id="KW-0238">DNA-binding</keyword>
<evidence type="ECO:0000256" key="1">
    <source>
        <dbReference type="ARBA" id="ARBA00023125"/>
    </source>
</evidence>